<keyword evidence="1" id="KW-0472">Membrane</keyword>
<evidence type="ECO:0000256" key="1">
    <source>
        <dbReference type="SAM" id="Phobius"/>
    </source>
</evidence>
<dbReference type="InterPro" id="IPR036116">
    <property type="entry name" value="FN3_sf"/>
</dbReference>
<evidence type="ECO:0000259" key="2">
    <source>
        <dbReference type="SMART" id="SM00060"/>
    </source>
</evidence>
<dbReference type="Proteomes" id="UP000295066">
    <property type="component" value="Unassembled WGS sequence"/>
</dbReference>
<name>A0A4R8MB20_9BACT</name>
<dbReference type="SMART" id="SM00060">
    <property type="entry name" value="FN3"/>
    <property type="match status" value="1"/>
</dbReference>
<sequence>MNTEGKTGPPQLSAPAVMFCLLLFFLASPLSLPSCAVPRDGRQYRILGDITVEADSIVQSGPNYVAAGNITLAVNRAEPVLSVGDPPGGAASLYFDPGGIRLWTESPVLLGALGMRRHSQSTPKLWNLYRGNIRIDSTTTDPVTEAVQITVSGGESTFDPLFGLPFAYVDDPPVFSVTKNSVALPDVQGSIPALGLPFPVQQGMILSREGSSMPPLHFNTLSAPLSTISVRKYGWPIPDFTVDIDFLQLDFEMSGFITIPGQIETFSGGKGEGGLGFAFGFKLDPFCINTIGGSLELTESHLCILPMTQYNPVAAEWNALGFKISDICDPSKLSIQGNIGFHLVDIAYALDKFAAVTGLNLLEGNVAFTLAPAGGAAFSGDVALLHYLPLGDARISIGWGHPGLSLEGNVYWWGGLFHGVHKGSLSYLNEKIEQTFITEGRIEIPGNIPLIGGYQFANVSAEGLLRGSQSGIEKAWLGARVSFHVVFFDYSVSVGIDFTNPAHPAFYVNGIRVPFSVSAAATEEITRQTVLLDETVPFAYFVVRSEKGIPRANLIFPDGTEHPWETTPTFGPGENPPSAPVCRRENHAISESYFLVGQPSPGRYSLEIENAQELGTFDIQLILPDNPPEVAFTGLREAITWNGPPLPVEWTVSDDFHPSPKVSLYYGTKEDGSDMRLLSNDPEDSGIYHWDIGAMHIPTGTYRLFAAASDENNPRTIIRSAGTVTVRHPDAPPAPVLAPADVSPGDGFVELLWNPVEGAREYIVELHDDRNGVAEIHRVRSVLFSDRDPVSGRHSAVIEGLRNGKMYGISLIARNEGGIESLRGNTVNFLPNGPFGTSGNPDLLFDGSGTILTQGDNGVCAVTAVIRNAGEFPSAEGSVAIHPGTLTHGTLFQSVPLPPIEPGGTATVRCEFPLSRLAQAPVFNGKKAVFLCLGDVFPAELNRSNNVIVRYLPAETGGSGGCVLFSDTGIFHGLLLFLPLCLLTGIKCGNRKKRG</sequence>
<keyword evidence="4" id="KW-1185">Reference proteome</keyword>
<protein>
    <recommendedName>
        <fullName evidence="2">Fibronectin type-III domain-containing protein</fullName>
    </recommendedName>
</protein>
<dbReference type="InterPro" id="IPR003961">
    <property type="entry name" value="FN3_dom"/>
</dbReference>
<comment type="caution">
    <text evidence="3">The sequence shown here is derived from an EMBL/GenBank/DDBJ whole genome shotgun (WGS) entry which is preliminary data.</text>
</comment>
<dbReference type="EMBL" id="SORI01000003">
    <property type="protein sequence ID" value="TDY62899.1"/>
    <property type="molecule type" value="Genomic_DNA"/>
</dbReference>
<evidence type="ECO:0000313" key="3">
    <source>
        <dbReference type="EMBL" id="TDY62899.1"/>
    </source>
</evidence>
<feature type="domain" description="Fibronectin type-III" evidence="2">
    <location>
        <begin position="729"/>
        <end position="820"/>
    </location>
</feature>
<dbReference type="OrthoDB" id="8774234at2"/>
<feature type="transmembrane region" description="Helical" evidence="1">
    <location>
        <begin position="969"/>
        <end position="986"/>
    </location>
</feature>
<keyword evidence="1" id="KW-0812">Transmembrane</keyword>
<proteinExistence type="predicted"/>
<organism evidence="3 4">
    <name type="scientific">Aminivibrio pyruvatiphilus</name>
    <dbReference type="NCBI Taxonomy" id="1005740"/>
    <lineage>
        <taxon>Bacteria</taxon>
        <taxon>Thermotogati</taxon>
        <taxon>Synergistota</taxon>
        <taxon>Synergistia</taxon>
        <taxon>Synergistales</taxon>
        <taxon>Aminobacteriaceae</taxon>
        <taxon>Aminivibrio</taxon>
    </lineage>
</organism>
<dbReference type="AlphaFoldDB" id="A0A4R8MB20"/>
<keyword evidence="1" id="KW-1133">Transmembrane helix</keyword>
<reference evidence="3 4" key="1">
    <citation type="submission" date="2019-03" db="EMBL/GenBank/DDBJ databases">
        <title>Genomic Encyclopedia of Type Strains, Phase IV (KMG-IV): sequencing the most valuable type-strain genomes for metagenomic binning, comparative biology and taxonomic classification.</title>
        <authorList>
            <person name="Goeker M."/>
        </authorList>
    </citation>
    <scope>NUCLEOTIDE SEQUENCE [LARGE SCALE GENOMIC DNA]</scope>
    <source>
        <strain evidence="3 4">DSM 25964</strain>
    </source>
</reference>
<accession>A0A4R8MB20</accession>
<gene>
    <name evidence="3" type="ORF">C8D99_103119</name>
</gene>
<dbReference type="SUPFAM" id="SSF49265">
    <property type="entry name" value="Fibronectin type III"/>
    <property type="match status" value="1"/>
</dbReference>
<evidence type="ECO:0000313" key="4">
    <source>
        <dbReference type="Proteomes" id="UP000295066"/>
    </source>
</evidence>
<feature type="transmembrane region" description="Helical" evidence="1">
    <location>
        <begin position="12"/>
        <end position="32"/>
    </location>
</feature>